<feature type="transmembrane region" description="Helical" evidence="7">
    <location>
        <begin position="465"/>
        <end position="485"/>
    </location>
</feature>
<dbReference type="PROSITE" id="PS50850">
    <property type="entry name" value="MFS"/>
    <property type="match status" value="1"/>
</dbReference>
<feature type="transmembrane region" description="Helical" evidence="7">
    <location>
        <begin position="243"/>
        <end position="262"/>
    </location>
</feature>
<feature type="region of interest" description="Disordered" evidence="6">
    <location>
        <begin position="1"/>
        <end position="61"/>
    </location>
</feature>
<dbReference type="AlphaFoldDB" id="A0AAV9HIG7"/>
<evidence type="ECO:0000256" key="7">
    <source>
        <dbReference type="SAM" id="Phobius"/>
    </source>
</evidence>
<organism evidence="9 10">
    <name type="scientific">Cladorrhinum samala</name>
    <dbReference type="NCBI Taxonomy" id="585594"/>
    <lineage>
        <taxon>Eukaryota</taxon>
        <taxon>Fungi</taxon>
        <taxon>Dikarya</taxon>
        <taxon>Ascomycota</taxon>
        <taxon>Pezizomycotina</taxon>
        <taxon>Sordariomycetes</taxon>
        <taxon>Sordariomycetidae</taxon>
        <taxon>Sordariales</taxon>
        <taxon>Podosporaceae</taxon>
        <taxon>Cladorrhinum</taxon>
    </lineage>
</organism>
<feature type="transmembrane region" description="Helical" evidence="7">
    <location>
        <begin position="107"/>
        <end position="137"/>
    </location>
</feature>
<feature type="transmembrane region" description="Helical" evidence="7">
    <location>
        <begin position="274"/>
        <end position="296"/>
    </location>
</feature>
<feature type="compositionally biased region" description="Polar residues" evidence="6">
    <location>
        <begin position="320"/>
        <end position="329"/>
    </location>
</feature>
<evidence type="ECO:0000256" key="5">
    <source>
        <dbReference type="ARBA" id="ARBA00023136"/>
    </source>
</evidence>
<sequence>MAQDSSTPAGRTGSPAAAAVDSYAQDEAGEANNTPVTRNTHSPCESQQTPTKDAGDAGIAPAIPTPVQDPIFLATTTASSPPQPRRTSPTNTDIDDTTAPTTTTSRIMFFLVALAKFAAFTDAFLSGIVIPLVPFILEKRAGVQHEQIQVWAAIFVASYGGAFAVVSPLMPFLAPQGPLAWVALLAGLALAGSAFGILQFYSSSLFLLLISRALQGLGSAATNATCSTILATAAGVYGTANTLSWVNSAVVQSFAMAAAPLVSGYLSDYIYFEAIFYLAYSLLAFTALLSLVAAIITPSGQAATGRQEAVLVSDTSGYGTISSGETSPRATVRPDRASSRRSSPSSAASRRSSSFSAISAEPSSWSLQLLIAGFGFLVIGLLSTALQTVLPILVKQKFNWSVSATGLMFLALSGPAFLVGPLTGALAARVPASSRYLTTIGFLASVPAFLYLGGLTENTQANQQAFLITLAGLSLALGISGDPLIKEITRAVGPSATNDASNAAAQASSLPSIAYAWGGLIGPLLAGDISWIWGWETLTKVLAYVSALAGVLSLLFLHGWVGSPNPDTHRRPRKPSSDEESAPLLGNDRQGSDSQRDGEQAAGPAQSKKIHPYASILKNSNSASRKERSHRRHFSVDNFSVATTAAPGSLDSSTSQVRFQVALETAAEGSSESPKITDNSRTNHERRYVMREAPHAPATDPLLASGSRYVIDEERSIVPEGERPKRHVVVFAEGTAPPELLERHPHHIVAINALDGSAQVVSSESTDNHSVSVMEETGEELEFPETNSRRYVVVVVDEASDSS</sequence>
<comment type="subcellular location">
    <subcellularLocation>
        <location evidence="1">Membrane</location>
        <topology evidence="1">Multi-pass membrane protein</topology>
    </subcellularLocation>
</comment>
<evidence type="ECO:0000313" key="9">
    <source>
        <dbReference type="EMBL" id="KAK4459900.1"/>
    </source>
</evidence>
<keyword evidence="2" id="KW-0813">Transport</keyword>
<feature type="transmembrane region" description="Helical" evidence="7">
    <location>
        <begin position="149"/>
        <end position="173"/>
    </location>
</feature>
<feature type="transmembrane region" description="Helical" evidence="7">
    <location>
        <begin position="213"/>
        <end position="237"/>
    </location>
</feature>
<dbReference type="GO" id="GO:0016020">
    <property type="term" value="C:membrane"/>
    <property type="evidence" value="ECO:0007669"/>
    <property type="project" value="UniProtKB-SubCell"/>
</dbReference>
<feature type="transmembrane region" description="Helical" evidence="7">
    <location>
        <begin position="179"/>
        <end position="201"/>
    </location>
</feature>
<reference evidence="9" key="2">
    <citation type="submission" date="2023-06" db="EMBL/GenBank/DDBJ databases">
        <authorList>
            <consortium name="Lawrence Berkeley National Laboratory"/>
            <person name="Mondo S.J."/>
            <person name="Hensen N."/>
            <person name="Bonometti L."/>
            <person name="Westerberg I."/>
            <person name="Brannstrom I.O."/>
            <person name="Guillou S."/>
            <person name="Cros-Aarteil S."/>
            <person name="Calhoun S."/>
            <person name="Haridas S."/>
            <person name="Kuo A."/>
            <person name="Pangilinan J."/>
            <person name="Riley R."/>
            <person name="Labutti K."/>
            <person name="Andreopoulos B."/>
            <person name="Lipzen A."/>
            <person name="Chen C."/>
            <person name="Yanf M."/>
            <person name="Daum C."/>
            <person name="Ng V."/>
            <person name="Clum A."/>
            <person name="Steindorff A."/>
            <person name="Ohm R."/>
            <person name="Martin F."/>
            <person name="Silar P."/>
            <person name="Natvig D."/>
            <person name="Lalanne C."/>
            <person name="Gautier V."/>
            <person name="Ament-Velasquez S.L."/>
            <person name="Kruys A."/>
            <person name="Hutchinson M.I."/>
            <person name="Powell A.J."/>
            <person name="Barry K."/>
            <person name="Miller A.N."/>
            <person name="Grigoriev I.V."/>
            <person name="Debuchy R."/>
            <person name="Gladieux P."/>
            <person name="Thoren M.H."/>
            <person name="Johannesson H."/>
        </authorList>
    </citation>
    <scope>NUCLEOTIDE SEQUENCE</scope>
    <source>
        <strain evidence="9">PSN324</strain>
    </source>
</reference>
<dbReference type="Pfam" id="PF07690">
    <property type="entry name" value="MFS_1"/>
    <property type="match status" value="1"/>
</dbReference>
<keyword evidence="3 7" id="KW-0812">Transmembrane</keyword>
<comment type="caution">
    <text evidence="9">The sequence shown here is derived from an EMBL/GenBank/DDBJ whole genome shotgun (WGS) entry which is preliminary data.</text>
</comment>
<evidence type="ECO:0000313" key="10">
    <source>
        <dbReference type="Proteomes" id="UP001321749"/>
    </source>
</evidence>
<reference evidence="9" key="1">
    <citation type="journal article" date="2023" name="Mol. Phylogenet. Evol.">
        <title>Genome-scale phylogeny and comparative genomics of the fungal order Sordariales.</title>
        <authorList>
            <person name="Hensen N."/>
            <person name="Bonometti L."/>
            <person name="Westerberg I."/>
            <person name="Brannstrom I.O."/>
            <person name="Guillou S."/>
            <person name="Cros-Aarteil S."/>
            <person name="Calhoun S."/>
            <person name="Haridas S."/>
            <person name="Kuo A."/>
            <person name="Mondo S."/>
            <person name="Pangilinan J."/>
            <person name="Riley R."/>
            <person name="LaButti K."/>
            <person name="Andreopoulos B."/>
            <person name="Lipzen A."/>
            <person name="Chen C."/>
            <person name="Yan M."/>
            <person name="Daum C."/>
            <person name="Ng V."/>
            <person name="Clum A."/>
            <person name="Steindorff A."/>
            <person name="Ohm R.A."/>
            <person name="Martin F."/>
            <person name="Silar P."/>
            <person name="Natvig D.O."/>
            <person name="Lalanne C."/>
            <person name="Gautier V."/>
            <person name="Ament-Velasquez S.L."/>
            <person name="Kruys A."/>
            <person name="Hutchinson M.I."/>
            <person name="Powell A.J."/>
            <person name="Barry K."/>
            <person name="Miller A.N."/>
            <person name="Grigoriev I.V."/>
            <person name="Debuchy R."/>
            <person name="Gladieux P."/>
            <person name="Hiltunen Thoren M."/>
            <person name="Johannesson H."/>
        </authorList>
    </citation>
    <scope>NUCLEOTIDE SEQUENCE</scope>
    <source>
        <strain evidence="9">PSN324</strain>
    </source>
</reference>
<proteinExistence type="predicted"/>
<dbReference type="InterPro" id="IPR050930">
    <property type="entry name" value="MFS_Vesicular_Transporter"/>
</dbReference>
<evidence type="ECO:0000256" key="6">
    <source>
        <dbReference type="SAM" id="MobiDB-lite"/>
    </source>
</evidence>
<feature type="region of interest" description="Disordered" evidence="6">
    <location>
        <begin position="320"/>
        <end position="349"/>
    </location>
</feature>
<dbReference type="PANTHER" id="PTHR23506:SF23">
    <property type="entry name" value="GH10249P"/>
    <property type="match status" value="1"/>
</dbReference>
<dbReference type="InterPro" id="IPR036259">
    <property type="entry name" value="MFS_trans_sf"/>
</dbReference>
<dbReference type="Gene3D" id="1.20.1250.20">
    <property type="entry name" value="MFS general substrate transporter like domains"/>
    <property type="match status" value="2"/>
</dbReference>
<feature type="transmembrane region" description="Helical" evidence="7">
    <location>
        <begin position="434"/>
        <end position="453"/>
    </location>
</feature>
<dbReference type="EMBL" id="MU865024">
    <property type="protein sequence ID" value="KAK4459900.1"/>
    <property type="molecule type" value="Genomic_DNA"/>
</dbReference>
<dbReference type="GO" id="GO:0022857">
    <property type="term" value="F:transmembrane transporter activity"/>
    <property type="evidence" value="ECO:0007669"/>
    <property type="project" value="InterPro"/>
</dbReference>
<evidence type="ECO:0000259" key="8">
    <source>
        <dbReference type="PROSITE" id="PS50850"/>
    </source>
</evidence>
<feature type="transmembrane region" description="Helical" evidence="7">
    <location>
        <begin position="514"/>
        <end position="534"/>
    </location>
</feature>
<feature type="region of interest" description="Disordered" evidence="6">
    <location>
        <begin position="564"/>
        <end position="615"/>
    </location>
</feature>
<dbReference type="PANTHER" id="PTHR23506">
    <property type="entry name" value="GH10249P"/>
    <property type="match status" value="1"/>
</dbReference>
<keyword evidence="10" id="KW-1185">Reference proteome</keyword>
<gene>
    <name evidence="9" type="ORF">QBC42DRAFT_273452</name>
</gene>
<protein>
    <submittedName>
        <fullName evidence="9">Major facilitator superfamily domain-containing protein</fullName>
    </submittedName>
</protein>
<feature type="region of interest" description="Disordered" evidence="6">
    <location>
        <begin position="664"/>
        <end position="683"/>
    </location>
</feature>
<feature type="domain" description="Major facilitator superfamily (MFS) profile" evidence="8">
    <location>
        <begin position="111"/>
        <end position="561"/>
    </location>
</feature>
<name>A0AAV9HIG7_9PEZI</name>
<evidence type="ECO:0000256" key="4">
    <source>
        <dbReference type="ARBA" id="ARBA00022989"/>
    </source>
</evidence>
<dbReference type="InterPro" id="IPR020846">
    <property type="entry name" value="MFS_dom"/>
</dbReference>
<keyword evidence="4 7" id="KW-1133">Transmembrane helix</keyword>
<evidence type="ECO:0000256" key="3">
    <source>
        <dbReference type="ARBA" id="ARBA00022692"/>
    </source>
</evidence>
<feature type="transmembrane region" description="Helical" evidence="7">
    <location>
        <begin position="406"/>
        <end position="428"/>
    </location>
</feature>
<feature type="compositionally biased region" description="Polar residues" evidence="6">
    <location>
        <begin position="31"/>
        <end position="51"/>
    </location>
</feature>
<feature type="transmembrane region" description="Helical" evidence="7">
    <location>
        <begin position="369"/>
        <end position="394"/>
    </location>
</feature>
<dbReference type="SUPFAM" id="SSF103473">
    <property type="entry name" value="MFS general substrate transporter"/>
    <property type="match status" value="1"/>
</dbReference>
<dbReference type="InterPro" id="IPR011701">
    <property type="entry name" value="MFS"/>
</dbReference>
<feature type="compositionally biased region" description="Low complexity" evidence="6">
    <location>
        <begin position="340"/>
        <end position="349"/>
    </location>
</feature>
<evidence type="ECO:0000256" key="2">
    <source>
        <dbReference type="ARBA" id="ARBA00022448"/>
    </source>
</evidence>
<evidence type="ECO:0000256" key="1">
    <source>
        <dbReference type="ARBA" id="ARBA00004141"/>
    </source>
</evidence>
<accession>A0AAV9HIG7</accession>
<feature type="region of interest" description="Disordered" evidence="6">
    <location>
        <begin position="75"/>
        <end position="99"/>
    </location>
</feature>
<feature type="compositionally biased region" description="Polar residues" evidence="6">
    <location>
        <begin position="668"/>
        <end position="680"/>
    </location>
</feature>
<dbReference type="Proteomes" id="UP001321749">
    <property type="component" value="Unassembled WGS sequence"/>
</dbReference>
<keyword evidence="5 7" id="KW-0472">Membrane</keyword>
<feature type="compositionally biased region" description="Basic and acidic residues" evidence="6">
    <location>
        <begin position="590"/>
        <end position="599"/>
    </location>
</feature>
<feature type="transmembrane region" description="Helical" evidence="7">
    <location>
        <begin position="541"/>
        <end position="561"/>
    </location>
</feature>